<protein>
    <submittedName>
        <fullName evidence="3">Uncharacterized protein</fullName>
    </submittedName>
</protein>
<name>A0A4R6S563_9MICO</name>
<sequence length="363" mass="38391">MDPLNWLISTLRTAKDLFPIEIALTLGVVFFALSWVVRRPLVTLPTGGGRASVLTWLGIFGALAILAVATLTNWLAYRFPFETTGFDGWLRRPAPLLAASLIIGIGASVLWREPLPAPGERALAPRRKWWAFTPPLPSWITAGAAAALVATTGWHTLIGVSAPADANRFGNVPEQTDLPVYFEMLGGSGYVAGAGWPNHLATLIAVALAAVVLVLALAQDAHRPVSARITAADTRSERRATARVMVFLILGALLLTLGAVWAYVGFAGDRSVGSDFLTDSQGIDSDSTAETPVYFLGSNYQAFAGLMHKSGFVLQGIGAAILLRLATDTVRAALARTRAAKGPGISGPPSVAQRADATTELTR</sequence>
<dbReference type="AlphaFoldDB" id="A0A4R6S563"/>
<keyword evidence="4" id="KW-1185">Reference proteome</keyword>
<feature type="transmembrane region" description="Helical" evidence="2">
    <location>
        <begin position="53"/>
        <end position="76"/>
    </location>
</feature>
<feature type="transmembrane region" description="Helical" evidence="2">
    <location>
        <begin position="96"/>
        <end position="115"/>
    </location>
</feature>
<feature type="transmembrane region" description="Helical" evidence="2">
    <location>
        <begin position="136"/>
        <end position="157"/>
    </location>
</feature>
<proteinExistence type="predicted"/>
<evidence type="ECO:0000313" key="4">
    <source>
        <dbReference type="Proteomes" id="UP000295601"/>
    </source>
</evidence>
<feature type="transmembrane region" description="Helical" evidence="2">
    <location>
        <begin position="244"/>
        <end position="264"/>
    </location>
</feature>
<evidence type="ECO:0000313" key="3">
    <source>
        <dbReference type="EMBL" id="TDP94424.1"/>
    </source>
</evidence>
<dbReference type="Proteomes" id="UP000295601">
    <property type="component" value="Unassembled WGS sequence"/>
</dbReference>
<dbReference type="EMBL" id="SNYA01000002">
    <property type="protein sequence ID" value="TDP94424.1"/>
    <property type="molecule type" value="Genomic_DNA"/>
</dbReference>
<evidence type="ECO:0000256" key="1">
    <source>
        <dbReference type="SAM" id="MobiDB-lite"/>
    </source>
</evidence>
<feature type="region of interest" description="Disordered" evidence="1">
    <location>
        <begin position="340"/>
        <end position="363"/>
    </location>
</feature>
<accession>A0A4R6S563</accession>
<gene>
    <name evidence="3" type="ORF">EDF62_0839</name>
</gene>
<feature type="transmembrane region" description="Helical" evidence="2">
    <location>
        <begin position="20"/>
        <end position="41"/>
    </location>
</feature>
<evidence type="ECO:0000256" key="2">
    <source>
        <dbReference type="SAM" id="Phobius"/>
    </source>
</evidence>
<keyword evidence="2" id="KW-0472">Membrane</keyword>
<comment type="caution">
    <text evidence="3">The sequence shown here is derived from an EMBL/GenBank/DDBJ whole genome shotgun (WGS) entry which is preliminary data.</text>
</comment>
<feature type="transmembrane region" description="Helical" evidence="2">
    <location>
        <begin position="200"/>
        <end position="218"/>
    </location>
</feature>
<keyword evidence="2" id="KW-1133">Transmembrane helix</keyword>
<reference evidence="3 4" key="1">
    <citation type="submission" date="2019-03" db="EMBL/GenBank/DDBJ databases">
        <title>Genomic analyses of the natural microbiome of Caenorhabditis elegans.</title>
        <authorList>
            <person name="Samuel B."/>
        </authorList>
    </citation>
    <scope>NUCLEOTIDE SEQUENCE [LARGE SCALE GENOMIC DNA]</scope>
    <source>
        <strain evidence="3 4">JUb18</strain>
    </source>
</reference>
<dbReference type="RefSeq" id="WP_133616044.1">
    <property type="nucleotide sequence ID" value="NZ_SNYA01000002.1"/>
</dbReference>
<organism evidence="3 4">
    <name type="scientific">Leucobacter luti</name>
    <dbReference type="NCBI Taxonomy" id="340320"/>
    <lineage>
        <taxon>Bacteria</taxon>
        <taxon>Bacillati</taxon>
        <taxon>Actinomycetota</taxon>
        <taxon>Actinomycetes</taxon>
        <taxon>Micrococcales</taxon>
        <taxon>Microbacteriaceae</taxon>
        <taxon>Leucobacter</taxon>
    </lineage>
</organism>
<keyword evidence="2" id="KW-0812">Transmembrane</keyword>
<dbReference type="OrthoDB" id="5108650at2"/>